<feature type="domain" description="Lipase" evidence="6">
    <location>
        <begin position="39"/>
        <end position="363"/>
    </location>
</feature>
<dbReference type="PANTHER" id="PTHR11610">
    <property type="entry name" value="LIPASE"/>
    <property type="match status" value="1"/>
</dbReference>
<organism evidence="7">
    <name type="scientific">Graphocephala atropunctata</name>
    <dbReference type="NCBI Taxonomy" id="36148"/>
    <lineage>
        <taxon>Eukaryota</taxon>
        <taxon>Metazoa</taxon>
        <taxon>Ecdysozoa</taxon>
        <taxon>Arthropoda</taxon>
        <taxon>Hexapoda</taxon>
        <taxon>Insecta</taxon>
        <taxon>Pterygota</taxon>
        <taxon>Neoptera</taxon>
        <taxon>Paraneoptera</taxon>
        <taxon>Hemiptera</taxon>
        <taxon>Auchenorrhyncha</taxon>
        <taxon>Membracoidea</taxon>
        <taxon>Cicadellidae</taxon>
        <taxon>Cicadellinae</taxon>
        <taxon>Cicadellini</taxon>
        <taxon>Graphocephala</taxon>
    </lineage>
</organism>
<evidence type="ECO:0000259" key="6">
    <source>
        <dbReference type="Pfam" id="PF00151"/>
    </source>
</evidence>
<dbReference type="SUPFAM" id="SSF53474">
    <property type="entry name" value="alpha/beta-Hydrolases"/>
    <property type="match status" value="1"/>
</dbReference>
<evidence type="ECO:0000313" key="7">
    <source>
        <dbReference type="EMBL" id="JAT08859.1"/>
    </source>
</evidence>
<accession>A0A1B6KBN1</accession>
<comment type="subcellular location">
    <subcellularLocation>
        <location evidence="1">Secreted</location>
    </subcellularLocation>
</comment>
<gene>
    <name evidence="7" type="ORF">g.3704</name>
</gene>
<dbReference type="AlphaFoldDB" id="A0A1B6KBN1"/>
<reference evidence="7" key="1">
    <citation type="submission" date="2015-11" db="EMBL/GenBank/DDBJ databases">
        <title>De novo transcriptome assembly of four potential Pierce s Disease insect vectors from Arizona vineyards.</title>
        <authorList>
            <person name="Tassone E.E."/>
        </authorList>
    </citation>
    <scope>NUCLEOTIDE SEQUENCE</scope>
</reference>
<dbReference type="InterPro" id="IPR029058">
    <property type="entry name" value="AB_hydrolase_fold"/>
</dbReference>
<evidence type="ECO:0000256" key="5">
    <source>
        <dbReference type="SAM" id="SignalP"/>
    </source>
</evidence>
<protein>
    <recommendedName>
        <fullName evidence="6">Lipase domain-containing protein</fullName>
    </recommendedName>
</protein>
<evidence type="ECO:0000256" key="3">
    <source>
        <dbReference type="ARBA" id="ARBA00022525"/>
    </source>
</evidence>
<name>A0A1B6KBN1_9HEMI</name>
<evidence type="ECO:0000256" key="2">
    <source>
        <dbReference type="ARBA" id="ARBA00010701"/>
    </source>
</evidence>
<dbReference type="InterPro" id="IPR000734">
    <property type="entry name" value="TAG_lipase"/>
</dbReference>
<dbReference type="PANTHER" id="PTHR11610:SF178">
    <property type="entry name" value="LIPASE MEMBER H-A-LIKE PROTEIN"/>
    <property type="match status" value="1"/>
</dbReference>
<evidence type="ECO:0000256" key="1">
    <source>
        <dbReference type="ARBA" id="ARBA00004613"/>
    </source>
</evidence>
<dbReference type="EMBL" id="GEBQ01031118">
    <property type="protein sequence ID" value="JAT08859.1"/>
    <property type="molecule type" value="Transcribed_RNA"/>
</dbReference>
<feature type="signal peptide" evidence="5">
    <location>
        <begin position="1"/>
        <end position="19"/>
    </location>
</feature>
<dbReference type="GO" id="GO:0005615">
    <property type="term" value="C:extracellular space"/>
    <property type="evidence" value="ECO:0007669"/>
    <property type="project" value="TreeGrafter"/>
</dbReference>
<dbReference type="CDD" id="cd00707">
    <property type="entry name" value="Pancreat_lipase_like"/>
    <property type="match status" value="1"/>
</dbReference>
<comment type="similarity">
    <text evidence="2 4">Belongs to the AB hydrolase superfamily. Lipase family.</text>
</comment>
<keyword evidence="3" id="KW-0964">Secreted</keyword>
<feature type="chain" id="PRO_5008586435" description="Lipase domain-containing protein" evidence="5">
    <location>
        <begin position="20"/>
        <end position="393"/>
    </location>
</feature>
<dbReference type="PRINTS" id="PR00821">
    <property type="entry name" value="TAGLIPASE"/>
</dbReference>
<dbReference type="InterPro" id="IPR013818">
    <property type="entry name" value="Lipase"/>
</dbReference>
<dbReference type="InterPro" id="IPR033906">
    <property type="entry name" value="Lipase_N"/>
</dbReference>
<proteinExistence type="inferred from homology"/>
<dbReference type="GO" id="GO:0016298">
    <property type="term" value="F:lipase activity"/>
    <property type="evidence" value="ECO:0007669"/>
    <property type="project" value="InterPro"/>
</dbReference>
<keyword evidence="5" id="KW-0732">Signal</keyword>
<dbReference type="Gene3D" id="3.40.50.1820">
    <property type="entry name" value="alpha/beta hydrolase"/>
    <property type="match status" value="1"/>
</dbReference>
<dbReference type="Pfam" id="PF00151">
    <property type="entry name" value="Lipase"/>
    <property type="match status" value="1"/>
</dbReference>
<dbReference type="GO" id="GO:0016042">
    <property type="term" value="P:lipid catabolic process"/>
    <property type="evidence" value="ECO:0007669"/>
    <property type="project" value="TreeGrafter"/>
</dbReference>
<sequence length="393" mass="44229">MVLSETAFIITFSVLIVHGIIENVTKNDGQNTLETPPTERCYPKLGCFSLEYPWVSRERPFNRLPEGPDEIGTTFYLSTRRYHNSKRRKLTIRPKVILEGSDWQPRRWTVIITHGFRGNAVSSWVRELEATLLEIKDMNVVSCDWTNGSSGWNYVRAAANARVVGAEVARFIRHLLVHKLATSDRIHLIGQSLGAHVLSYISATVKNIARLTALDPAQPGFEGAHPDTRVDASDANFVDVIHTSGDHIIASLGFGLGMVQPVGHVDFYVNGGKKQPQCWVSKRILQQLYAIPEAVIDILGCSHQKAHVYYMEALKSKCSFWGKRSIKSSETCSPSSCQQMGRFTSVFPAHGNFYVKTNIEPPYCVHEPVNDYVMEYHWLGRYKQKYIDSVGGI</sequence>
<evidence type="ECO:0000256" key="4">
    <source>
        <dbReference type="RuleBase" id="RU004262"/>
    </source>
</evidence>